<dbReference type="PANTHER" id="PTHR46471:SF2">
    <property type="entry name" value="CHITIN DEACETYLASE-RELATED"/>
    <property type="match status" value="1"/>
</dbReference>
<evidence type="ECO:0000259" key="6">
    <source>
        <dbReference type="PROSITE" id="PS51677"/>
    </source>
</evidence>
<dbReference type="GO" id="GO:0016810">
    <property type="term" value="F:hydrolase activity, acting on carbon-nitrogen (but not peptide) bonds"/>
    <property type="evidence" value="ECO:0007669"/>
    <property type="project" value="InterPro"/>
</dbReference>
<dbReference type="Pfam" id="PF01522">
    <property type="entry name" value="Polysacc_deac_1"/>
    <property type="match status" value="1"/>
</dbReference>
<feature type="domain" description="NodB homology" evidence="6">
    <location>
        <begin position="78"/>
        <end position="265"/>
    </location>
</feature>
<comment type="caution">
    <text evidence="7">The sequence shown here is derived from an EMBL/GenBank/DDBJ whole genome shotgun (WGS) entry which is preliminary data.</text>
</comment>
<accession>A0A9P6FRT6</accession>
<dbReference type="OrthoDB" id="407355at2759"/>
<reference evidence="7" key="1">
    <citation type="journal article" date="2020" name="Fungal Divers.">
        <title>Resolving the Mortierellaceae phylogeny through synthesis of multi-gene phylogenetics and phylogenomics.</title>
        <authorList>
            <person name="Vandepol N."/>
            <person name="Liber J."/>
            <person name="Desiro A."/>
            <person name="Na H."/>
            <person name="Kennedy M."/>
            <person name="Barry K."/>
            <person name="Grigoriev I.V."/>
            <person name="Miller A.N."/>
            <person name="O'Donnell K."/>
            <person name="Stajich J.E."/>
            <person name="Bonito G."/>
        </authorList>
    </citation>
    <scope>NUCLEOTIDE SEQUENCE</scope>
    <source>
        <strain evidence="7">KOD1015</strain>
    </source>
</reference>
<dbReference type="SUPFAM" id="SSF88713">
    <property type="entry name" value="Glycoside hydrolase/deacetylase"/>
    <property type="match status" value="1"/>
</dbReference>
<dbReference type="Proteomes" id="UP000780801">
    <property type="component" value="Unassembled WGS sequence"/>
</dbReference>
<dbReference type="InterPro" id="IPR002509">
    <property type="entry name" value="NODB_dom"/>
</dbReference>
<keyword evidence="3" id="KW-0732">Signal</keyword>
<dbReference type="PROSITE" id="PS51677">
    <property type="entry name" value="NODB"/>
    <property type="match status" value="1"/>
</dbReference>
<protein>
    <recommendedName>
        <fullName evidence="6">NodB homology domain-containing protein</fullName>
    </recommendedName>
</protein>
<dbReference type="AlphaFoldDB" id="A0A9P6FRT6"/>
<keyword evidence="2" id="KW-0479">Metal-binding</keyword>
<dbReference type="Gene3D" id="3.20.20.370">
    <property type="entry name" value="Glycoside hydrolase/deacetylase"/>
    <property type="match status" value="1"/>
</dbReference>
<evidence type="ECO:0000256" key="1">
    <source>
        <dbReference type="ARBA" id="ARBA00001941"/>
    </source>
</evidence>
<evidence type="ECO:0000256" key="4">
    <source>
        <dbReference type="ARBA" id="ARBA00022801"/>
    </source>
</evidence>
<evidence type="ECO:0000313" key="8">
    <source>
        <dbReference type="Proteomes" id="UP000780801"/>
    </source>
</evidence>
<evidence type="ECO:0000256" key="5">
    <source>
        <dbReference type="ARBA" id="ARBA00023277"/>
    </source>
</evidence>
<organism evidence="7 8">
    <name type="scientific">Lunasporangiospora selenospora</name>
    <dbReference type="NCBI Taxonomy" id="979761"/>
    <lineage>
        <taxon>Eukaryota</taxon>
        <taxon>Fungi</taxon>
        <taxon>Fungi incertae sedis</taxon>
        <taxon>Mucoromycota</taxon>
        <taxon>Mortierellomycotina</taxon>
        <taxon>Mortierellomycetes</taxon>
        <taxon>Mortierellales</taxon>
        <taxon>Mortierellaceae</taxon>
        <taxon>Lunasporangiospora</taxon>
    </lineage>
</organism>
<evidence type="ECO:0000313" key="7">
    <source>
        <dbReference type="EMBL" id="KAF9580507.1"/>
    </source>
</evidence>
<keyword evidence="5" id="KW-0119">Carbohydrate metabolism</keyword>
<dbReference type="InterPro" id="IPR011330">
    <property type="entry name" value="Glyco_hydro/deAcase_b/a-brl"/>
</dbReference>
<sequence length="279" mass="31540">MLGAYSIIIQASPISTLQPNTKTPASTVPAVDNDTLNLFKSNKKIDIDAIYAESSEEKINQLDRLSQAGVILNCTVPRTLALTFDDGPYKFTNSLLDLLKKYNVTATFFMNGENWSNIRNYTTVVKRAFDEGHQLGSHTYTHPDLTNLTNPQIYDQMTKLDDAFLEIIKVRPIFMRPPFGYLNNRVIALLKSMEYKIVLWNINTNDWDHPKDIDQSLGIYKKNLEAPGAITKGFIGLEHDTHVETATILAEKAILYARSLNFTLATVGECTGDRVWYRL</sequence>
<comment type="cofactor">
    <cofactor evidence="1">
        <name>Co(2+)</name>
        <dbReference type="ChEBI" id="CHEBI:48828"/>
    </cofactor>
</comment>
<dbReference type="EMBL" id="JAABOA010002022">
    <property type="protein sequence ID" value="KAF9580507.1"/>
    <property type="molecule type" value="Genomic_DNA"/>
</dbReference>
<proteinExistence type="predicted"/>
<keyword evidence="4" id="KW-0378">Hydrolase</keyword>
<dbReference type="GO" id="GO:0005975">
    <property type="term" value="P:carbohydrate metabolic process"/>
    <property type="evidence" value="ECO:0007669"/>
    <property type="project" value="InterPro"/>
</dbReference>
<keyword evidence="8" id="KW-1185">Reference proteome</keyword>
<dbReference type="GO" id="GO:0046872">
    <property type="term" value="F:metal ion binding"/>
    <property type="evidence" value="ECO:0007669"/>
    <property type="project" value="UniProtKB-KW"/>
</dbReference>
<dbReference type="CDD" id="cd10951">
    <property type="entry name" value="CE4_ClCDA_like"/>
    <property type="match status" value="1"/>
</dbReference>
<evidence type="ECO:0000256" key="2">
    <source>
        <dbReference type="ARBA" id="ARBA00022723"/>
    </source>
</evidence>
<name>A0A9P6FRT6_9FUNG</name>
<dbReference type="PANTHER" id="PTHR46471">
    <property type="entry name" value="CHITIN DEACETYLASE"/>
    <property type="match status" value="1"/>
</dbReference>
<evidence type="ECO:0000256" key="3">
    <source>
        <dbReference type="ARBA" id="ARBA00022729"/>
    </source>
</evidence>
<gene>
    <name evidence="7" type="ORF">BGW38_002832</name>
</gene>